<reference evidence="35" key="1">
    <citation type="submission" date="2025-08" db="UniProtKB">
        <authorList>
            <consortium name="Ensembl"/>
        </authorList>
    </citation>
    <scope>IDENTIFICATION</scope>
</reference>
<keyword evidence="8" id="KW-0276">Fatty acid metabolism</keyword>
<dbReference type="InterPro" id="IPR016162">
    <property type="entry name" value="Ald_DH_N"/>
</dbReference>
<dbReference type="CDD" id="cd07132">
    <property type="entry name" value="ALDH_F3AB"/>
    <property type="match status" value="1"/>
</dbReference>
<organism evidence="35 36">
    <name type="scientific">Cyanoderma ruficeps</name>
    <name type="common">rufous-capped babbler</name>
    <dbReference type="NCBI Taxonomy" id="181631"/>
    <lineage>
        <taxon>Eukaryota</taxon>
        <taxon>Metazoa</taxon>
        <taxon>Chordata</taxon>
        <taxon>Craniata</taxon>
        <taxon>Vertebrata</taxon>
        <taxon>Euteleostomi</taxon>
        <taxon>Archelosauria</taxon>
        <taxon>Archosauria</taxon>
        <taxon>Dinosauria</taxon>
        <taxon>Saurischia</taxon>
        <taxon>Theropoda</taxon>
        <taxon>Coelurosauria</taxon>
        <taxon>Aves</taxon>
        <taxon>Neognathae</taxon>
        <taxon>Neoaves</taxon>
        <taxon>Telluraves</taxon>
        <taxon>Australaves</taxon>
        <taxon>Passeriformes</taxon>
        <taxon>Sylvioidea</taxon>
        <taxon>Timaliidae</taxon>
        <taxon>Cyanoderma</taxon>
    </lineage>
</organism>
<evidence type="ECO:0000256" key="18">
    <source>
        <dbReference type="ARBA" id="ARBA00047959"/>
    </source>
</evidence>
<evidence type="ECO:0000256" key="4">
    <source>
        <dbReference type="ARBA" id="ARBA00011738"/>
    </source>
</evidence>
<dbReference type="InterPro" id="IPR029510">
    <property type="entry name" value="Ald_DH_CS_GLU"/>
</dbReference>
<comment type="catalytic activity">
    <reaction evidence="20">
        <text>22-oxodocosanoate + NAD(+) + H2O = docosanedioate + NADH + 2 H(+)</text>
        <dbReference type="Rhea" id="RHEA:39015"/>
        <dbReference type="ChEBI" id="CHEBI:15377"/>
        <dbReference type="ChEBI" id="CHEBI:15378"/>
        <dbReference type="ChEBI" id="CHEBI:57540"/>
        <dbReference type="ChEBI" id="CHEBI:57945"/>
        <dbReference type="ChEBI" id="CHEBI:76298"/>
        <dbReference type="ChEBI" id="CHEBI:76299"/>
    </reaction>
</comment>
<dbReference type="GO" id="GO:0006631">
    <property type="term" value="P:fatty acid metabolic process"/>
    <property type="evidence" value="ECO:0007669"/>
    <property type="project" value="UniProtKB-KW"/>
</dbReference>
<comment type="catalytic activity">
    <reaction evidence="23">
        <text>(2E)-hexadecenal + NAD(+) + H2O = (E)-hexadec-2-enoate + NADH + 2 H(+)</text>
        <dbReference type="Rhea" id="RHEA:36135"/>
        <dbReference type="ChEBI" id="CHEBI:15377"/>
        <dbReference type="ChEBI" id="CHEBI:15378"/>
        <dbReference type="ChEBI" id="CHEBI:17585"/>
        <dbReference type="ChEBI" id="CHEBI:57540"/>
        <dbReference type="ChEBI" id="CHEBI:57945"/>
        <dbReference type="ChEBI" id="CHEBI:72745"/>
    </reaction>
</comment>
<evidence type="ECO:0000256" key="10">
    <source>
        <dbReference type="ARBA" id="ARBA00022989"/>
    </source>
</evidence>
<dbReference type="PIRSF" id="PIRSF036492">
    <property type="entry name" value="ALDH"/>
    <property type="match status" value="1"/>
</dbReference>
<sequence>MEKMQQVVGRARAAFRSGRSRPLEFRIQQLKALERMVQEKEKEILAALKADLNKVGPSAYSHELLAVLRELVRAMENLPSWAAPHPVKKDLLSMRDEAYIHYEPLGVVLVIGAWNYPFLLVMQPLIGAIAAGNAVVVKPSEVSEKTAQLVADLLPQYLDKDLYAVVTGGAPETTELLTQRFDHILYTGNSNVGRIVMAAAAKHLTPVTLELGGKSPCYIDRDCDLAVACRRITWGKYMNCGQTCIAPDYILCHPSIQDKVVENIKETLKEFYGEDVKSSPDYGRIINQRHFKRVLGLLEGQKIAHGGESDEASCFIAPTILTDVSPESKVMEEEIFGPVLPIVTVKSVEEAIEFINLREKPLALYVFSKKKQLIRRVIAETSSGGMTANDVLMHAVVPGLPFGGVGQSGMGAYLGQYSFETFSHRRSCLIKDLSWEVVNKVRYPPGSMEMMHLAKLFLLKQCSKSRVGQFISALLGAVKAVVAKVIFYLQTCN</sequence>
<evidence type="ECO:0000256" key="5">
    <source>
        <dbReference type="ARBA" id="ARBA00022553"/>
    </source>
</evidence>
<evidence type="ECO:0000256" key="32">
    <source>
        <dbReference type="SAM" id="Coils"/>
    </source>
</evidence>
<evidence type="ECO:0000259" key="34">
    <source>
        <dbReference type="Pfam" id="PF00171"/>
    </source>
</evidence>
<evidence type="ECO:0000256" key="11">
    <source>
        <dbReference type="ARBA" id="ARBA00023002"/>
    </source>
</evidence>
<dbReference type="Gene3D" id="3.40.605.10">
    <property type="entry name" value="Aldehyde Dehydrogenase, Chain A, domain 1"/>
    <property type="match status" value="1"/>
</dbReference>
<keyword evidence="36" id="KW-1185">Reference proteome</keyword>
<protein>
    <recommendedName>
        <fullName evidence="28">Aldehyde dehydrogenase</fullName>
    </recommendedName>
</protein>
<evidence type="ECO:0000256" key="14">
    <source>
        <dbReference type="ARBA" id="ARBA00023136"/>
    </source>
</evidence>
<comment type="catalytic activity">
    <reaction evidence="19">
        <text>dodecanoate + NADH + 2 H(+) = dodecanal + NAD(+) + H2O</text>
        <dbReference type="Rhea" id="RHEA:44168"/>
        <dbReference type="ChEBI" id="CHEBI:15377"/>
        <dbReference type="ChEBI" id="CHEBI:15378"/>
        <dbReference type="ChEBI" id="CHEBI:18262"/>
        <dbReference type="ChEBI" id="CHEBI:27836"/>
        <dbReference type="ChEBI" id="CHEBI:57540"/>
        <dbReference type="ChEBI" id="CHEBI:57945"/>
    </reaction>
</comment>
<comment type="catalytic activity">
    <reaction evidence="26">
        <text>hexadecanoate + NADH + 2 H(+) = hexadecanal + NAD(+) + H2O</text>
        <dbReference type="Rhea" id="RHEA:33739"/>
        <dbReference type="ChEBI" id="CHEBI:7896"/>
        <dbReference type="ChEBI" id="CHEBI:15377"/>
        <dbReference type="ChEBI" id="CHEBI:15378"/>
        <dbReference type="ChEBI" id="CHEBI:17600"/>
        <dbReference type="ChEBI" id="CHEBI:57540"/>
        <dbReference type="ChEBI" id="CHEBI:57945"/>
    </reaction>
</comment>
<evidence type="ECO:0000256" key="31">
    <source>
        <dbReference type="RuleBase" id="RU003345"/>
    </source>
</evidence>
<dbReference type="InterPro" id="IPR015590">
    <property type="entry name" value="Aldehyde_DH_dom"/>
</dbReference>
<keyword evidence="10 33" id="KW-1133">Transmembrane helix</keyword>
<comment type="catalytic activity">
    <reaction evidence="27">
        <text>an aldehyde + NAD(+) + H2O = a carboxylate + NADH + 2 H(+)</text>
        <dbReference type="Rhea" id="RHEA:16185"/>
        <dbReference type="ChEBI" id="CHEBI:15377"/>
        <dbReference type="ChEBI" id="CHEBI:15378"/>
        <dbReference type="ChEBI" id="CHEBI:17478"/>
        <dbReference type="ChEBI" id="CHEBI:29067"/>
        <dbReference type="ChEBI" id="CHEBI:57540"/>
        <dbReference type="ChEBI" id="CHEBI:57945"/>
        <dbReference type="EC" id="1.2.1.3"/>
    </reaction>
</comment>
<comment type="catalytic activity">
    <reaction evidence="25">
        <text>decanal + NAD(+) + H2O = decanoate + NADH + 2 H(+)</text>
        <dbReference type="Rhea" id="RHEA:44104"/>
        <dbReference type="ChEBI" id="CHEBI:15377"/>
        <dbReference type="ChEBI" id="CHEBI:15378"/>
        <dbReference type="ChEBI" id="CHEBI:27689"/>
        <dbReference type="ChEBI" id="CHEBI:31457"/>
        <dbReference type="ChEBI" id="CHEBI:57540"/>
        <dbReference type="ChEBI" id="CHEBI:57945"/>
    </reaction>
</comment>
<keyword evidence="11 28" id="KW-0560">Oxidoreductase</keyword>
<reference evidence="35" key="2">
    <citation type="submission" date="2025-09" db="UniProtKB">
        <authorList>
            <consortium name="Ensembl"/>
        </authorList>
    </citation>
    <scope>IDENTIFICATION</scope>
</reference>
<feature type="active site" evidence="29 30">
    <location>
        <position position="210"/>
    </location>
</feature>
<evidence type="ECO:0000256" key="16">
    <source>
        <dbReference type="ARBA" id="ARBA00047531"/>
    </source>
</evidence>
<comment type="catalytic activity">
    <reaction evidence="22">
        <text>octanal + NAD(+) + H2O = octanoate + NADH + 2 H(+)</text>
        <dbReference type="Rhea" id="RHEA:44100"/>
        <dbReference type="ChEBI" id="CHEBI:15377"/>
        <dbReference type="ChEBI" id="CHEBI:15378"/>
        <dbReference type="ChEBI" id="CHEBI:17935"/>
        <dbReference type="ChEBI" id="CHEBI:25646"/>
        <dbReference type="ChEBI" id="CHEBI:57540"/>
        <dbReference type="ChEBI" id="CHEBI:57945"/>
    </reaction>
</comment>
<evidence type="ECO:0000256" key="23">
    <source>
        <dbReference type="ARBA" id="ARBA00048826"/>
    </source>
</evidence>
<evidence type="ECO:0000256" key="20">
    <source>
        <dbReference type="ARBA" id="ARBA00048607"/>
    </source>
</evidence>
<dbReference type="FunFam" id="3.40.605.10:FF:000004">
    <property type="entry name" value="Aldehyde dehydrogenase"/>
    <property type="match status" value="1"/>
</dbReference>
<dbReference type="Gene3D" id="3.40.309.10">
    <property type="entry name" value="Aldehyde Dehydrogenase, Chain A, domain 2"/>
    <property type="match status" value="1"/>
</dbReference>
<evidence type="ECO:0000256" key="12">
    <source>
        <dbReference type="ARBA" id="ARBA00023027"/>
    </source>
</evidence>
<evidence type="ECO:0000256" key="13">
    <source>
        <dbReference type="ARBA" id="ARBA00023098"/>
    </source>
</evidence>
<evidence type="ECO:0000256" key="27">
    <source>
        <dbReference type="ARBA" id="ARBA00049194"/>
    </source>
</evidence>
<keyword evidence="6 33" id="KW-0812">Transmembrane</keyword>
<feature type="domain" description="Aldehyde dehydrogenase" evidence="34">
    <location>
        <begin position="2"/>
        <end position="425"/>
    </location>
</feature>
<comment type="catalytic activity">
    <reaction evidence="17">
        <text>(2E,6E)-farnesal + NAD(+) + H2O = (2E,6E)-farnesoate + NADH + 2 H(+)</text>
        <dbReference type="Rhea" id="RHEA:24216"/>
        <dbReference type="ChEBI" id="CHEBI:15377"/>
        <dbReference type="ChEBI" id="CHEBI:15378"/>
        <dbReference type="ChEBI" id="CHEBI:15894"/>
        <dbReference type="ChEBI" id="CHEBI:57540"/>
        <dbReference type="ChEBI" id="CHEBI:57945"/>
        <dbReference type="ChEBI" id="CHEBI:83276"/>
        <dbReference type="EC" id="1.2.1.94"/>
    </reaction>
</comment>
<evidence type="ECO:0000256" key="22">
    <source>
        <dbReference type="ARBA" id="ARBA00048806"/>
    </source>
</evidence>
<evidence type="ECO:0000256" key="30">
    <source>
        <dbReference type="PROSITE-ProRule" id="PRU10007"/>
    </source>
</evidence>
<evidence type="ECO:0000256" key="25">
    <source>
        <dbReference type="ARBA" id="ARBA00048972"/>
    </source>
</evidence>
<evidence type="ECO:0000256" key="26">
    <source>
        <dbReference type="ARBA" id="ARBA00049148"/>
    </source>
</evidence>
<dbReference type="PROSITE" id="PS00687">
    <property type="entry name" value="ALDEHYDE_DEHYDR_GLU"/>
    <property type="match status" value="1"/>
</dbReference>
<comment type="catalytic activity">
    <reaction evidence="18">
        <text>tetradecanal + NAD(+) + H2O = tetradecanoate + NADH + 2 H(+)</text>
        <dbReference type="Rhea" id="RHEA:44172"/>
        <dbReference type="ChEBI" id="CHEBI:15377"/>
        <dbReference type="ChEBI" id="CHEBI:15378"/>
        <dbReference type="ChEBI" id="CHEBI:30807"/>
        <dbReference type="ChEBI" id="CHEBI:57540"/>
        <dbReference type="ChEBI" id="CHEBI:57945"/>
        <dbReference type="ChEBI" id="CHEBI:84067"/>
    </reaction>
</comment>
<comment type="similarity">
    <text evidence="3 28 31">Belongs to the aldehyde dehydrogenase family.</text>
</comment>
<evidence type="ECO:0000256" key="1">
    <source>
        <dbReference type="ARBA" id="ARBA00004131"/>
    </source>
</evidence>
<evidence type="ECO:0000256" key="21">
    <source>
        <dbReference type="ARBA" id="ARBA00048648"/>
    </source>
</evidence>
<keyword evidence="7" id="KW-0256">Endoplasmic reticulum</keyword>
<comment type="catalytic activity">
    <reaction evidence="15">
        <text>2,6,10,14-tetramethylpentadecanal + NAD(+) + H2O = 2,6,10,14-tetramethylpentadecanoate + NADH + 2 H(+)</text>
        <dbReference type="Rhea" id="RHEA:44016"/>
        <dbReference type="ChEBI" id="CHEBI:15377"/>
        <dbReference type="ChEBI" id="CHEBI:15378"/>
        <dbReference type="ChEBI" id="CHEBI:49189"/>
        <dbReference type="ChEBI" id="CHEBI:57540"/>
        <dbReference type="ChEBI" id="CHEBI:57945"/>
        <dbReference type="ChEBI" id="CHEBI:77268"/>
    </reaction>
</comment>
<dbReference type="InterPro" id="IPR016161">
    <property type="entry name" value="Ald_DH/histidinol_DH"/>
</dbReference>
<accession>A0A8C3QMT9</accession>
<evidence type="ECO:0000256" key="15">
    <source>
        <dbReference type="ARBA" id="ARBA00047498"/>
    </source>
</evidence>
<evidence type="ECO:0000256" key="24">
    <source>
        <dbReference type="ARBA" id="ARBA00048895"/>
    </source>
</evidence>
<keyword evidence="9" id="KW-0492">Microsome</keyword>
<proteinExistence type="inferred from homology"/>
<dbReference type="InterPro" id="IPR016163">
    <property type="entry name" value="Ald_DH_C"/>
</dbReference>
<dbReference type="PANTHER" id="PTHR43570">
    <property type="entry name" value="ALDEHYDE DEHYDROGENASE"/>
    <property type="match status" value="1"/>
</dbReference>
<dbReference type="Pfam" id="PF00171">
    <property type="entry name" value="Aldedh"/>
    <property type="match status" value="1"/>
</dbReference>
<evidence type="ECO:0000256" key="2">
    <source>
        <dbReference type="ARBA" id="ARBA00004524"/>
    </source>
</evidence>
<dbReference type="GO" id="GO:0005789">
    <property type="term" value="C:endoplasmic reticulum membrane"/>
    <property type="evidence" value="ECO:0007669"/>
    <property type="project" value="UniProtKB-SubCell"/>
</dbReference>
<dbReference type="Ensembl" id="ENSCRFT00000008878.1">
    <property type="protein sequence ID" value="ENSCRFP00000008569.1"/>
    <property type="gene ID" value="ENSCRFG00000006719.1"/>
</dbReference>
<dbReference type="FunFam" id="3.40.309.10:FF:000003">
    <property type="entry name" value="Aldehyde dehydrogenase"/>
    <property type="match status" value="1"/>
</dbReference>
<dbReference type="AlphaFoldDB" id="A0A8C3QMT9"/>
<dbReference type="GO" id="GO:0120553">
    <property type="term" value="F:farnesal dehydrogenase (NAD+) activity"/>
    <property type="evidence" value="ECO:0007669"/>
    <property type="project" value="UniProtKB-EC"/>
</dbReference>
<evidence type="ECO:0000256" key="33">
    <source>
        <dbReference type="SAM" id="Phobius"/>
    </source>
</evidence>
<evidence type="ECO:0000256" key="17">
    <source>
        <dbReference type="ARBA" id="ARBA00047920"/>
    </source>
</evidence>
<dbReference type="InterPro" id="IPR012394">
    <property type="entry name" value="Aldehyde_DH_NAD(P)"/>
</dbReference>
<feature type="active site" evidence="29">
    <location>
        <position position="244"/>
    </location>
</feature>
<keyword evidence="14 33" id="KW-0472">Membrane</keyword>
<evidence type="ECO:0000256" key="3">
    <source>
        <dbReference type="ARBA" id="ARBA00009986"/>
    </source>
</evidence>
<dbReference type="InterPro" id="IPR016160">
    <property type="entry name" value="Ald_DH_CS_CYS"/>
</dbReference>
<dbReference type="PROSITE" id="PS00070">
    <property type="entry name" value="ALDEHYDE_DEHYDR_CYS"/>
    <property type="match status" value="1"/>
</dbReference>
<evidence type="ECO:0000256" key="7">
    <source>
        <dbReference type="ARBA" id="ARBA00022824"/>
    </source>
</evidence>
<keyword evidence="5" id="KW-0597">Phosphoprotein</keyword>
<dbReference type="GO" id="GO:0006081">
    <property type="term" value="P:aldehyde metabolic process"/>
    <property type="evidence" value="ECO:0007669"/>
    <property type="project" value="InterPro"/>
</dbReference>
<dbReference type="SUPFAM" id="SSF53720">
    <property type="entry name" value="ALDH-like"/>
    <property type="match status" value="1"/>
</dbReference>
<keyword evidence="32" id="KW-0175">Coiled coil</keyword>
<dbReference type="GO" id="GO:0004028">
    <property type="term" value="F:3-chloroallyl aldehyde dehydrogenase activity"/>
    <property type="evidence" value="ECO:0007669"/>
    <property type="project" value="TreeGrafter"/>
</dbReference>
<keyword evidence="13" id="KW-0443">Lipid metabolism</keyword>
<evidence type="ECO:0000256" key="19">
    <source>
        <dbReference type="ARBA" id="ARBA00048322"/>
    </source>
</evidence>
<comment type="catalytic activity">
    <reaction evidence="24">
        <text>a fatty aldehyde + NAD(+) + H2O = a fatty acid + NADH + 2 H(+)</text>
        <dbReference type="Rhea" id="RHEA:49832"/>
        <dbReference type="ChEBI" id="CHEBI:15377"/>
        <dbReference type="ChEBI" id="CHEBI:15378"/>
        <dbReference type="ChEBI" id="CHEBI:28868"/>
        <dbReference type="ChEBI" id="CHEBI:35746"/>
        <dbReference type="ChEBI" id="CHEBI:57540"/>
        <dbReference type="ChEBI" id="CHEBI:57945"/>
    </reaction>
</comment>
<dbReference type="PANTHER" id="PTHR43570:SF9">
    <property type="entry name" value="ALDEHYDE DEHYDROGENASE FAMILY 3 MEMBER A2"/>
    <property type="match status" value="1"/>
</dbReference>
<evidence type="ECO:0000313" key="35">
    <source>
        <dbReference type="Ensembl" id="ENSCRFP00000008569.1"/>
    </source>
</evidence>
<comment type="catalytic activity">
    <reaction evidence="16">
        <text>heptanal + NAD(+) + H2O = heptanoate + NADH + 2 H(+)</text>
        <dbReference type="Rhea" id="RHEA:44108"/>
        <dbReference type="ChEBI" id="CHEBI:15377"/>
        <dbReference type="ChEBI" id="CHEBI:15378"/>
        <dbReference type="ChEBI" id="CHEBI:32362"/>
        <dbReference type="ChEBI" id="CHEBI:34787"/>
        <dbReference type="ChEBI" id="CHEBI:57540"/>
        <dbReference type="ChEBI" id="CHEBI:57945"/>
    </reaction>
</comment>
<evidence type="ECO:0000256" key="29">
    <source>
        <dbReference type="PIRSR" id="PIRSR036492-1"/>
    </source>
</evidence>
<feature type="coiled-coil region" evidence="32">
    <location>
        <begin position="23"/>
        <end position="50"/>
    </location>
</feature>
<dbReference type="Proteomes" id="UP000694396">
    <property type="component" value="Unplaced"/>
</dbReference>
<comment type="subcellular location">
    <subcellularLocation>
        <location evidence="1">Endoplasmic reticulum membrane</location>
        <topology evidence="1">Single-pass membrane protein</topology>
        <orientation evidence="1">Cytoplasmic side</orientation>
    </subcellularLocation>
    <subcellularLocation>
        <location evidence="2">Microsome membrane</location>
    </subcellularLocation>
</comment>
<keyword evidence="12" id="KW-0520">NAD</keyword>
<evidence type="ECO:0000313" key="36">
    <source>
        <dbReference type="Proteomes" id="UP000694396"/>
    </source>
</evidence>
<evidence type="ECO:0000256" key="6">
    <source>
        <dbReference type="ARBA" id="ARBA00022692"/>
    </source>
</evidence>
<evidence type="ECO:0000256" key="8">
    <source>
        <dbReference type="ARBA" id="ARBA00022832"/>
    </source>
</evidence>
<evidence type="ECO:0000256" key="9">
    <source>
        <dbReference type="ARBA" id="ARBA00022848"/>
    </source>
</evidence>
<name>A0A8C3QMT9_9PASS</name>
<comment type="catalytic activity">
    <reaction evidence="21">
        <text>octadecanal + NAD(+) + H2O = octadecanoate + NADH + 2 H(+)</text>
        <dbReference type="Rhea" id="RHEA:44020"/>
        <dbReference type="ChEBI" id="CHEBI:15377"/>
        <dbReference type="ChEBI" id="CHEBI:15378"/>
        <dbReference type="ChEBI" id="CHEBI:17034"/>
        <dbReference type="ChEBI" id="CHEBI:25629"/>
        <dbReference type="ChEBI" id="CHEBI:57540"/>
        <dbReference type="ChEBI" id="CHEBI:57945"/>
    </reaction>
</comment>
<evidence type="ECO:0000256" key="28">
    <source>
        <dbReference type="PIRNR" id="PIRNR036492"/>
    </source>
</evidence>
<feature type="transmembrane region" description="Helical" evidence="33">
    <location>
        <begin position="470"/>
        <end position="489"/>
    </location>
</feature>
<comment type="subunit">
    <text evidence="4">Homodimer.</text>
</comment>